<dbReference type="KEGG" id="dwi:6640663"/>
<accession>B4MQX9</accession>
<dbReference type="Pfam" id="PF01428">
    <property type="entry name" value="zf-AN1"/>
    <property type="match status" value="1"/>
</dbReference>
<evidence type="ECO:0000256" key="3">
    <source>
        <dbReference type="ARBA" id="ARBA00022833"/>
    </source>
</evidence>
<keyword evidence="2 4" id="KW-0863">Zinc-finger</keyword>
<feature type="domain" description="AN1-type" evidence="6">
    <location>
        <begin position="66"/>
        <end position="115"/>
    </location>
</feature>
<sequence length="166" mass="18593">MTDDPNKPSTSAAASAKANADDSPLFPPAKPGKRVNYGTNDTLELLERIPSELVDLKLDDVLTAVKEVDNLCDYARCKTKTSLMGQDCQHCKKRFCFKHGLPEVHGCGEEVKRDERKNFLHPKPLKTVRHEKEMENAKKRLDAKLKDMQMGRTQKASGTGKKKKGK</sequence>
<dbReference type="HOGENOM" id="CLU_143917_0_0_1"/>
<reference evidence="7 8" key="1">
    <citation type="journal article" date="2007" name="Nature">
        <title>Evolution of genes and genomes on the Drosophila phylogeny.</title>
        <authorList>
            <consortium name="Drosophila 12 Genomes Consortium"/>
            <person name="Clark A.G."/>
            <person name="Eisen M.B."/>
            <person name="Smith D.R."/>
            <person name="Bergman C.M."/>
            <person name="Oliver B."/>
            <person name="Markow T.A."/>
            <person name="Kaufman T.C."/>
            <person name="Kellis M."/>
            <person name="Gelbart W."/>
            <person name="Iyer V.N."/>
            <person name="Pollard D.A."/>
            <person name="Sackton T.B."/>
            <person name="Larracuente A.M."/>
            <person name="Singh N.D."/>
            <person name="Abad J.P."/>
            <person name="Abt D.N."/>
            <person name="Adryan B."/>
            <person name="Aguade M."/>
            <person name="Akashi H."/>
            <person name="Anderson W.W."/>
            <person name="Aquadro C.F."/>
            <person name="Ardell D.H."/>
            <person name="Arguello R."/>
            <person name="Artieri C.G."/>
            <person name="Barbash D.A."/>
            <person name="Barker D."/>
            <person name="Barsanti P."/>
            <person name="Batterham P."/>
            <person name="Batzoglou S."/>
            <person name="Begun D."/>
            <person name="Bhutkar A."/>
            <person name="Blanco E."/>
            <person name="Bosak S.A."/>
            <person name="Bradley R.K."/>
            <person name="Brand A.D."/>
            <person name="Brent M.R."/>
            <person name="Brooks A.N."/>
            <person name="Brown R.H."/>
            <person name="Butlin R.K."/>
            <person name="Caggese C."/>
            <person name="Calvi B.R."/>
            <person name="Bernardo de Carvalho A."/>
            <person name="Caspi A."/>
            <person name="Castrezana S."/>
            <person name="Celniker S.E."/>
            <person name="Chang J.L."/>
            <person name="Chapple C."/>
            <person name="Chatterji S."/>
            <person name="Chinwalla A."/>
            <person name="Civetta A."/>
            <person name="Clifton S.W."/>
            <person name="Comeron J.M."/>
            <person name="Costello J.C."/>
            <person name="Coyne J.A."/>
            <person name="Daub J."/>
            <person name="David R.G."/>
            <person name="Delcher A.L."/>
            <person name="Delehaunty K."/>
            <person name="Do C.B."/>
            <person name="Ebling H."/>
            <person name="Edwards K."/>
            <person name="Eickbush T."/>
            <person name="Evans J.D."/>
            <person name="Filipski A."/>
            <person name="Findeiss S."/>
            <person name="Freyhult E."/>
            <person name="Fulton L."/>
            <person name="Fulton R."/>
            <person name="Garcia A.C."/>
            <person name="Gardiner A."/>
            <person name="Garfield D.A."/>
            <person name="Garvin B.E."/>
            <person name="Gibson G."/>
            <person name="Gilbert D."/>
            <person name="Gnerre S."/>
            <person name="Godfrey J."/>
            <person name="Good R."/>
            <person name="Gotea V."/>
            <person name="Gravely B."/>
            <person name="Greenberg A.J."/>
            <person name="Griffiths-Jones S."/>
            <person name="Gross S."/>
            <person name="Guigo R."/>
            <person name="Gustafson E.A."/>
            <person name="Haerty W."/>
            <person name="Hahn M.W."/>
            <person name="Halligan D.L."/>
            <person name="Halpern A.L."/>
            <person name="Halter G.M."/>
            <person name="Han M.V."/>
            <person name="Heger A."/>
            <person name="Hillier L."/>
            <person name="Hinrichs A.S."/>
            <person name="Holmes I."/>
            <person name="Hoskins R.A."/>
            <person name="Hubisz M.J."/>
            <person name="Hultmark D."/>
            <person name="Huntley M.A."/>
            <person name="Jaffe D.B."/>
            <person name="Jagadeeshan S."/>
            <person name="Jeck W.R."/>
            <person name="Johnson J."/>
            <person name="Jones C.D."/>
            <person name="Jordan W.C."/>
            <person name="Karpen G.H."/>
            <person name="Kataoka E."/>
            <person name="Keightley P.D."/>
            <person name="Kheradpour P."/>
            <person name="Kirkness E.F."/>
            <person name="Koerich L.B."/>
            <person name="Kristiansen K."/>
            <person name="Kudrna D."/>
            <person name="Kulathinal R.J."/>
            <person name="Kumar S."/>
            <person name="Kwok R."/>
            <person name="Lander E."/>
            <person name="Langley C.H."/>
            <person name="Lapoint R."/>
            <person name="Lazzaro B.P."/>
            <person name="Lee S.J."/>
            <person name="Levesque L."/>
            <person name="Li R."/>
            <person name="Lin C.F."/>
            <person name="Lin M.F."/>
            <person name="Lindblad-Toh K."/>
            <person name="Llopart A."/>
            <person name="Long M."/>
            <person name="Low L."/>
            <person name="Lozovsky E."/>
            <person name="Lu J."/>
            <person name="Luo M."/>
            <person name="Machado C.A."/>
            <person name="Makalowski W."/>
            <person name="Marzo M."/>
            <person name="Matsuda M."/>
            <person name="Matzkin L."/>
            <person name="McAllister B."/>
            <person name="McBride C.S."/>
            <person name="McKernan B."/>
            <person name="McKernan K."/>
            <person name="Mendez-Lago M."/>
            <person name="Minx P."/>
            <person name="Mollenhauer M.U."/>
            <person name="Montooth K."/>
            <person name="Mount S.M."/>
            <person name="Mu X."/>
            <person name="Myers E."/>
            <person name="Negre B."/>
            <person name="Newfeld S."/>
            <person name="Nielsen R."/>
            <person name="Noor M.A."/>
            <person name="O'Grady P."/>
            <person name="Pachter L."/>
            <person name="Papaceit M."/>
            <person name="Parisi M.J."/>
            <person name="Parisi M."/>
            <person name="Parts L."/>
            <person name="Pedersen J.S."/>
            <person name="Pesole G."/>
            <person name="Phillippy A.M."/>
            <person name="Ponting C.P."/>
            <person name="Pop M."/>
            <person name="Porcelli D."/>
            <person name="Powell J.R."/>
            <person name="Prohaska S."/>
            <person name="Pruitt K."/>
            <person name="Puig M."/>
            <person name="Quesneville H."/>
            <person name="Ram K.R."/>
            <person name="Rand D."/>
            <person name="Rasmussen M.D."/>
            <person name="Reed L.K."/>
            <person name="Reenan R."/>
            <person name="Reily A."/>
            <person name="Remington K.A."/>
            <person name="Rieger T.T."/>
            <person name="Ritchie M.G."/>
            <person name="Robin C."/>
            <person name="Rogers Y.H."/>
            <person name="Rohde C."/>
            <person name="Rozas J."/>
            <person name="Rubenfield M.J."/>
            <person name="Ruiz A."/>
            <person name="Russo S."/>
            <person name="Salzberg S.L."/>
            <person name="Sanchez-Gracia A."/>
            <person name="Saranga D.J."/>
            <person name="Sato H."/>
            <person name="Schaeffer S.W."/>
            <person name="Schatz M.C."/>
            <person name="Schlenke T."/>
            <person name="Schwartz R."/>
            <person name="Segarra C."/>
            <person name="Singh R.S."/>
            <person name="Sirot L."/>
            <person name="Sirota M."/>
            <person name="Sisneros N.B."/>
            <person name="Smith C.D."/>
            <person name="Smith T.F."/>
            <person name="Spieth J."/>
            <person name="Stage D.E."/>
            <person name="Stark A."/>
            <person name="Stephan W."/>
            <person name="Strausberg R.L."/>
            <person name="Strempel S."/>
            <person name="Sturgill D."/>
            <person name="Sutton G."/>
            <person name="Sutton G.G."/>
            <person name="Tao W."/>
            <person name="Teichmann S."/>
            <person name="Tobari Y.N."/>
            <person name="Tomimura Y."/>
            <person name="Tsolas J.M."/>
            <person name="Valente V.L."/>
            <person name="Venter E."/>
            <person name="Venter J.C."/>
            <person name="Vicario S."/>
            <person name="Vieira F.G."/>
            <person name="Vilella A.J."/>
            <person name="Villasante A."/>
            <person name="Walenz B."/>
            <person name="Wang J."/>
            <person name="Wasserman M."/>
            <person name="Watts T."/>
            <person name="Wilson D."/>
            <person name="Wilson R.K."/>
            <person name="Wing R.A."/>
            <person name="Wolfner M.F."/>
            <person name="Wong A."/>
            <person name="Wong G.K."/>
            <person name="Wu C.I."/>
            <person name="Wu G."/>
            <person name="Yamamoto D."/>
            <person name="Yang H.P."/>
            <person name="Yang S.P."/>
            <person name="Yorke J.A."/>
            <person name="Yoshida K."/>
            <person name="Zdobnov E."/>
            <person name="Zhang P."/>
            <person name="Zhang Y."/>
            <person name="Zimin A.V."/>
            <person name="Baldwin J."/>
            <person name="Abdouelleil A."/>
            <person name="Abdulkadir J."/>
            <person name="Abebe A."/>
            <person name="Abera B."/>
            <person name="Abreu J."/>
            <person name="Acer S.C."/>
            <person name="Aftuck L."/>
            <person name="Alexander A."/>
            <person name="An P."/>
            <person name="Anderson E."/>
            <person name="Anderson S."/>
            <person name="Arachi H."/>
            <person name="Azer M."/>
            <person name="Bachantsang P."/>
            <person name="Barry A."/>
            <person name="Bayul T."/>
            <person name="Berlin A."/>
            <person name="Bessette D."/>
            <person name="Bloom T."/>
            <person name="Blye J."/>
            <person name="Boguslavskiy L."/>
            <person name="Bonnet C."/>
            <person name="Boukhgalter B."/>
            <person name="Bourzgui I."/>
            <person name="Brown A."/>
            <person name="Cahill P."/>
            <person name="Channer S."/>
            <person name="Cheshatsang Y."/>
            <person name="Chuda L."/>
            <person name="Citroen M."/>
            <person name="Collymore A."/>
            <person name="Cooke P."/>
            <person name="Costello M."/>
            <person name="D'Aco K."/>
            <person name="Daza R."/>
            <person name="De Haan G."/>
            <person name="DeGray S."/>
            <person name="DeMaso C."/>
            <person name="Dhargay N."/>
            <person name="Dooley K."/>
            <person name="Dooley E."/>
            <person name="Doricent M."/>
            <person name="Dorje P."/>
            <person name="Dorjee K."/>
            <person name="Dupes A."/>
            <person name="Elong R."/>
            <person name="Falk J."/>
            <person name="Farina A."/>
            <person name="Faro S."/>
            <person name="Ferguson D."/>
            <person name="Fisher S."/>
            <person name="Foley C.D."/>
            <person name="Franke A."/>
            <person name="Friedrich D."/>
            <person name="Gadbois L."/>
            <person name="Gearin G."/>
            <person name="Gearin C.R."/>
            <person name="Giannoukos G."/>
            <person name="Goode T."/>
            <person name="Graham J."/>
            <person name="Grandbois E."/>
            <person name="Grewal S."/>
            <person name="Gyaltsen K."/>
            <person name="Hafez N."/>
            <person name="Hagos B."/>
            <person name="Hall J."/>
            <person name="Henson C."/>
            <person name="Hollinger A."/>
            <person name="Honan T."/>
            <person name="Huard M.D."/>
            <person name="Hughes L."/>
            <person name="Hurhula B."/>
            <person name="Husby M.E."/>
            <person name="Kamat A."/>
            <person name="Kanga B."/>
            <person name="Kashin S."/>
            <person name="Khazanovich D."/>
            <person name="Kisner P."/>
            <person name="Lance K."/>
            <person name="Lara M."/>
            <person name="Lee W."/>
            <person name="Lennon N."/>
            <person name="Letendre F."/>
            <person name="LeVine R."/>
            <person name="Lipovsky A."/>
            <person name="Liu X."/>
            <person name="Liu J."/>
            <person name="Liu S."/>
            <person name="Lokyitsang T."/>
            <person name="Lokyitsang Y."/>
            <person name="Lubonja R."/>
            <person name="Lui A."/>
            <person name="MacDonald P."/>
            <person name="Magnisalis V."/>
            <person name="Maru K."/>
            <person name="Matthews C."/>
            <person name="McCusker W."/>
            <person name="McDonough S."/>
            <person name="Mehta T."/>
            <person name="Meldrim J."/>
            <person name="Meneus L."/>
            <person name="Mihai O."/>
            <person name="Mihalev A."/>
            <person name="Mihova T."/>
            <person name="Mittelman R."/>
            <person name="Mlenga V."/>
            <person name="Montmayeur A."/>
            <person name="Mulrain L."/>
            <person name="Navidi A."/>
            <person name="Naylor J."/>
            <person name="Negash T."/>
            <person name="Nguyen T."/>
            <person name="Nguyen N."/>
            <person name="Nicol R."/>
            <person name="Norbu C."/>
            <person name="Norbu N."/>
            <person name="Novod N."/>
            <person name="O'Neill B."/>
            <person name="Osman S."/>
            <person name="Markiewicz E."/>
            <person name="Oyono O.L."/>
            <person name="Patti C."/>
            <person name="Phunkhang P."/>
            <person name="Pierre F."/>
            <person name="Priest M."/>
            <person name="Raghuraman S."/>
            <person name="Rege F."/>
            <person name="Reyes R."/>
            <person name="Rise C."/>
            <person name="Rogov P."/>
            <person name="Ross K."/>
            <person name="Ryan E."/>
            <person name="Settipalli S."/>
            <person name="Shea T."/>
            <person name="Sherpa N."/>
            <person name="Shi L."/>
            <person name="Shih D."/>
            <person name="Sparrow T."/>
            <person name="Spaulding J."/>
            <person name="Stalker J."/>
            <person name="Stange-Thomann N."/>
            <person name="Stavropoulos S."/>
            <person name="Stone C."/>
            <person name="Strader C."/>
            <person name="Tesfaye S."/>
            <person name="Thomson T."/>
            <person name="Thoulutsang Y."/>
            <person name="Thoulutsang D."/>
            <person name="Topham K."/>
            <person name="Topping I."/>
            <person name="Tsamla T."/>
            <person name="Vassiliev H."/>
            <person name="Vo A."/>
            <person name="Wangchuk T."/>
            <person name="Wangdi T."/>
            <person name="Weiand M."/>
            <person name="Wilkinson J."/>
            <person name="Wilson A."/>
            <person name="Yadav S."/>
            <person name="Young G."/>
            <person name="Yu Q."/>
            <person name="Zembek L."/>
            <person name="Zhong D."/>
            <person name="Zimmer A."/>
            <person name="Zwirko Z."/>
            <person name="Jaffe D.B."/>
            <person name="Alvarez P."/>
            <person name="Brockman W."/>
            <person name="Butler J."/>
            <person name="Chin C."/>
            <person name="Gnerre S."/>
            <person name="Grabherr M."/>
            <person name="Kleber M."/>
            <person name="Mauceli E."/>
            <person name="MacCallum I."/>
        </authorList>
    </citation>
    <scope>NUCLEOTIDE SEQUENCE [LARGE SCALE GENOMIC DNA]</scope>
    <source>
        <strain evidence="8">Tucson 14030-0811.24</strain>
    </source>
</reference>
<evidence type="ECO:0000256" key="4">
    <source>
        <dbReference type="PROSITE-ProRule" id="PRU00449"/>
    </source>
</evidence>
<feature type="region of interest" description="Disordered" evidence="5">
    <location>
        <begin position="1"/>
        <end position="37"/>
    </location>
</feature>
<evidence type="ECO:0000256" key="5">
    <source>
        <dbReference type="SAM" id="MobiDB-lite"/>
    </source>
</evidence>
<dbReference type="STRING" id="7260.B4MQX9"/>
<feature type="compositionally biased region" description="Basic and acidic residues" evidence="5">
    <location>
        <begin position="128"/>
        <end position="149"/>
    </location>
</feature>
<feature type="region of interest" description="Disordered" evidence="5">
    <location>
        <begin position="128"/>
        <end position="166"/>
    </location>
</feature>
<dbReference type="SUPFAM" id="SSF118310">
    <property type="entry name" value="AN1-like Zinc finger"/>
    <property type="match status" value="1"/>
</dbReference>
<evidence type="ECO:0000256" key="1">
    <source>
        <dbReference type="ARBA" id="ARBA00022723"/>
    </source>
</evidence>
<keyword evidence="1" id="KW-0479">Metal-binding</keyword>
<dbReference type="eggNOG" id="ENOG502SVSJ">
    <property type="taxonomic scope" value="Eukaryota"/>
</dbReference>
<keyword evidence="8" id="KW-1185">Reference proteome</keyword>
<dbReference type="FunCoup" id="B4MQX9">
    <property type="interactions" value="19"/>
</dbReference>
<dbReference type="EMBL" id="CH963849">
    <property type="protein sequence ID" value="EDW74518.1"/>
    <property type="molecule type" value="Genomic_DNA"/>
</dbReference>
<dbReference type="Proteomes" id="UP000007798">
    <property type="component" value="Unassembled WGS sequence"/>
</dbReference>
<dbReference type="InParanoid" id="B4MQX9"/>
<gene>
    <name evidence="7" type="primary">Dwil\GK21962</name>
    <name evidence="7" type="ORF">Dwil_GK21962</name>
</gene>
<evidence type="ECO:0000313" key="8">
    <source>
        <dbReference type="Proteomes" id="UP000007798"/>
    </source>
</evidence>
<organism evidence="8">
    <name type="scientific">Drosophila willistoni</name>
    <name type="common">Fruit fly</name>
    <dbReference type="NCBI Taxonomy" id="7260"/>
    <lineage>
        <taxon>Eukaryota</taxon>
        <taxon>Metazoa</taxon>
        <taxon>Ecdysozoa</taxon>
        <taxon>Arthropoda</taxon>
        <taxon>Hexapoda</taxon>
        <taxon>Insecta</taxon>
        <taxon>Pterygota</taxon>
        <taxon>Neoptera</taxon>
        <taxon>Endopterygota</taxon>
        <taxon>Diptera</taxon>
        <taxon>Brachycera</taxon>
        <taxon>Muscomorpha</taxon>
        <taxon>Ephydroidea</taxon>
        <taxon>Drosophilidae</taxon>
        <taxon>Drosophila</taxon>
        <taxon>Sophophora</taxon>
    </lineage>
</organism>
<dbReference type="GO" id="GO:0008270">
    <property type="term" value="F:zinc ion binding"/>
    <property type="evidence" value="ECO:0007669"/>
    <property type="project" value="UniProtKB-KW"/>
</dbReference>
<protein>
    <submittedName>
        <fullName evidence="7">GK21962</fullName>
    </submittedName>
</protein>
<evidence type="ECO:0000313" key="7">
    <source>
        <dbReference type="EMBL" id="EDW74518.1"/>
    </source>
</evidence>
<evidence type="ECO:0000259" key="6">
    <source>
        <dbReference type="PROSITE" id="PS51039"/>
    </source>
</evidence>
<dbReference type="OrthoDB" id="6513042at2759"/>
<dbReference type="InterPro" id="IPR000058">
    <property type="entry name" value="Znf_AN1"/>
</dbReference>
<evidence type="ECO:0000256" key="2">
    <source>
        <dbReference type="ARBA" id="ARBA00022771"/>
    </source>
</evidence>
<dbReference type="PhylomeDB" id="B4MQX9"/>
<dbReference type="SMART" id="SM00154">
    <property type="entry name" value="ZnF_AN1"/>
    <property type="match status" value="1"/>
</dbReference>
<dbReference type="AlphaFoldDB" id="B4MQX9"/>
<dbReference type="Gene3D" id="4.10.1110.10">
    <property type="entry name" value="AN1-like Zinc finger"/>
    <property type="match status" value="1"/>
</dbReference>
<feature type="compositionally biased region" description="Low complexity" evidence="5">
    <location>
        <begin position="7"/>
        <end position="23"/>
    </location>
</feature>
<keyword evidence="3" id="KW-0862">Zinc</keyword>
<name>B4MQX9_DROWI</name>
<dbReference type="PROSITE" id="PS51039">
    <property type="entry name" value="ZF_AN1"/>
    <property type="match status" value="1"/>
</dbReference>
<dbReference type="OMA" id="DYGTNDT"/>
<proteinExistence type="predicted"/>
<dbReference type="InterPro" id="IPR035896">
    <property type="entry name" value="AN1-like_Znf"/>
</dbReference>